<evidence type="ECO:0000313" key="2">
    <source>
        <dbReference type="Proteomes" id="UP000790377"/>
    </source>
</evidence>
<organism evidence="1 2">
    <name type="scientific">Hygrophoropsis aurantiaca</name>
    <dbReference type="NCBI Taxonomy" id="72124"/>
    <lineage>
        <taxon>Eukaryota</taxon>
        <taxon>Fungi</taxon>
        <taxon>Dikarya</taxon>
        <taxon>Basidiomycota</taxon>
        <taxon>Agaricomycotina</taxon>
        <taxon>Agaricomycetes</taxon>
        <taxon>Agaricomycetidae</taxon>
        <taxon>Boletales</taxon>
        <taxon>Coniophorineae</taxon>
        <taxon>Hygrophoropsidaceae</taxon>
        <taxon>Hygrophoropsis</taxon>
    </lineage>
</organism>
<proteinExistence type="predicted"/>
<protein>
    <submittedName>
        <fullName evidence="1">Uncharacterized protein</fullName>
    </submittedName>
</protein>
<evidence type="ECO:0000313" key="1">
    <source>
        <dbReference type="EMBL" id="KAH7912795.1"/>
    </source>
</evidence>
<dbReference type="Proteomes" id="UP000790377">
    <property type="component" value="Unassembled WGS sequence"/>
</dbReference>
<sequence length="399" mass="41705">MPEDDFDIYGEDDGFDASKVPQVSEEDQNYSMQGEEQVETLTTEVEPVTGDKRPRADDEEDVKPQSLPQPPQPTPILSQQHQVKAEDSSISNMNGGFNPVMSNGGHMGNGDASMSGYDAVYIGDLQWWTTDEDLRQVAINVGVSVDHRDITFSEHKVNGKSKGIAYMEFGSYEAANTVKTWFDNNDFQNRRATATLTSSSQGNPFRTLPKEPPARDTRVQQQSAPIPAAGGNPGRGGGNFRGGAPNQMGGSQNMMGMGMQPRGGSMMGGGGMMRGGMPNLMGAMGGMGGMGMGGMGNMGMGNMNGMGGMGGFGNGMGGGFMGGGRGGMIPQGPRGGMMVGGRGGMNGMGMGMMSTGGASRGGFGGAQGHFNPAFMQNGQNGGQYGPDGPRKRYRVDESS</sequence>
<comment type="caution">
    <text evidence="1">The sequence shown here is derived from an EMBL/GenBank/DDBJ whole genome shotgun (WGS) entry which is preliminary data.</text>
</comment>
<reference evidence="1" key="1">
    <citation type="journal article" date="2021" name="New Phytol.">
        <title>Evolutionary innovations through gain and loss of genes in the ectomycorrhizal Boletales.</title>
        <authorList>
            <person name="Wu G."/>
            <person name="Miyauchi S."/>
            <person name="Morin E."/>
            <person name="Kuo A."/>
            <person name="Drula E."/>
            <person name="Varga T."/>
            <person name="Kohler A."/>
            <person name="Feng B."/>
            <person name="Cao Y."/>
            <person name="Lipzen A."/>
            <person name="Daum C."/>
            <person name="Hundley H."/>
            <person name="Pangilinan J."/>
            <person name="Johnson J."/>
            <person name="Barry K."/>
            <person name="LaButti K."/>
            <person name="Ng V."/>
            <person name="Ahrendt S."/>
            <person name="Min B."/>
            <person name="Choi I.G."/>
            <person name="Park H."/>
            <person name="Plett J.M."/>
            <person name="Magnuson J."/>
            <person name="Spatafora J.W."/>
            <person name="Nagy L.G."/>
            <person name="Henrissat B."/>
            <person name="Grigoriev I.V."/>
            <person name="Yang Z.L."/>
            <person name="Xu J."/>
            <person name="Martin F.M."/>
        </authorList>
    </citation>
    <scope>NUCLEOTIDE SEQUENCE</scope>
    <source>
        <strain evidence="1">ATCC 28755</strain>
    </source>
</reference>
<dbReference type="EMBL" id="MU267643">
    <property type="protein sequence ID" value="KAH7912795.1"/>
    <property type="molecule type" value="Genomic_DNA"/>
</dbReference>
<name>A0ACB8AH58_9AGAM</name>
<accession>A0ACB8AH58</accession>
<keyword evidence="2" id="KW-1185">Reference proteome</keyword>
<gene>
    <name evidence="1" type="ORF">BJ138DRAFT_1060358</name>
</gene>